<feature type="chain" id="PRO_5007806107" description="NTF2-like domain-containing protein" evidence="1">
    <location>
        <begin position="19"/>
        <end position="186"/>
    </location>
</feature>
<feature type="domain" description="NTF2-like" evidence="2">
    <location>
        <begin position="29"/>
        <end position="171"/>
    </location>
</feature>
<dbReference type="InterPro" id="IPR058645">
    <property type="entry name" value="NTF2-like_dom_7"/>
</dbReference>
<evidence type="ECO:0000313" key="3">
    <source>
        <dbReference type="EMBL" id="KXS94825.1"/>
    </source>
</evidence>
<gene>
    <name evidence="3" type="ORF">AC578_3653</name>
</gene>
<name>A0A139GX86_9PEZI</name>
<comment type="caution">
    <text evidence="3">The sequence shown here is derived from an EMBL/GenBank/DDBJ whole genome shotgun (WGS) entry which is preliminary data.</text>
</comment>
<evidence type="ECO:0000313" key="4">
    <source>
        <dbReference type="Proteomes" id="UP000070133"/>
    </source>
</evidence>
<keyword evidence="4" id="KW-1185">Reference proteome</keyword>
<feature type="signal peptide" evidence="1">
    <location>
        <begin position="1"/>
        <end position="18"/>
    </location>
</feature>
<keyword evidence="1" id="KW-0732">Signal</keyword>
<dbReference type="Pfam" id="PF26534">
    <property type="entry name" value="NTF2_7"/>
    <property type="match status" value="1"/>
</dbReference>
<dbReference type="Proteomes" id="UP000070133">
    <property type="component" value="Unassembled WGS sequence"/>
</dbReference>
<dbReference type="OrthoDB" id="421038at2759"/>
<organism evidence="3 4">
    <name type="scientific">Pseudocercospora eumusae</name>
    <dbReference type="NCBI Taxonomy" id="321146"/>
    <lineage>
        <taxon>Eukaryota</taxon>
        <taxon>Fungi</taxon>
        <taxon>Dikarya</taxon>
        <taxon>Ascomycota</taxon>
        <taxon>Pezizomycotina</taxon>
        <taxon>Dothideomycetes</taxon>
        <taxon>Dothideomycetidae</taxon>
        <taxon>Mycosphaerellales</taxon>
        <taxon>Mycosphaerellaceae</taxon>
        <taxon>Pseudocercospora</taxon>
    </lineage>
</organism>
<reference evidence="3 4" key="1">
    <citation type="submission" date="2015-07" db="EMBL/GenBank/DDBJ databases">
        <title>Comparative genomics of the Sigatoka disease complex on banana suggests a link between parallel evolutionary changes in Pseudocercospora fijiensis and Pseudocercospora eumusae and increased virulence on the banana host.</title>
        <authorList>
            <person name="Chang T.-C."/>
            <person name="Salvucci A."/>
            <person name="Crous P.W."/>
            <person name="Stergiopoulos I."/>
        </authorList>
    </citation>
    <scope>NUCLEOTIDE SEQUENCE [LARGE SCALE GENOMIC DNA]</scope>
    <source>
        <strain evidence="3 4">CBS 114824</strain>
    </source>
</reference>
<proteinExistence type="predicted"/>
<dbReference type="AlphaFoldDB" id="A0A139GX86"/>
<protein>
    <recommendedName>
        <fullName evidence="2">NTF2-like domain-containing protein</fullName>
    </recommendedName>
</protein>
<accession>A0A139GX86</accession>
<evidence type="ECO:0000256" key="1">
    <source>
        <dbReference type="SAM" id="SignalP"/>
    </source>
</evidence>
<evidence type="ECO:0000259" key="2">
    <source>
        <dbReference type="Pfam" id="PF26534"/>
    </source>
</evidence>
<dbReference type="EMBL" id="LFZN01000254">
    <property type="protein sequence ID" value="KXS94825.1"/>
    <property type="molecule type" value="Genomic_DNA"/>
</dbReference>
<sequence>MKLSLLASAIALATSVIASPPGYSSAPSQCITQKEAEAYIKAFIGVLGQTDEHAAKTADKIIADDFVEYSNSILSLQHKTIAPGDNIAAANKAAWTAGVLHSPKINGITTKAVIADCNHIVWKWNFLGVGSSQYPVNGYNFFTMTRKGKQLQAQSLALEFDSIAWGLDIGEKVTYQDGVTLPAAPQ</sequence>